<keyword evidence="7" id="KW-1185">Reference proteome</keyword>
<gene>
    <name evidence="6" type="primary">pgrR_10</name>
    <name evidence="6" type="ORF">LMG28688_04594</name>
</gene>
<dbReference type="InterPro" id="IPR000847">
    <property type="entry name" value="LysR_HTH_N"/>
</dbReference>
<sequence>MDRLDAMSVLVAVVEAGSLSAAARRLNMPLATVSRKVNDLEAHLKTRLLKRTTRQLALTEAGASYVAACRRILEEVGEAERAATGEYTTARGMLALSAPVVFGRLHVLPVVNAFLAQYPEIDVRLMLADRVVNLMEEHVDATVRIGALPDSALVAVGVGAIRRVVCASPAYLAEHGVPAAPGDLARHHCVTFEGVEARTWTFRAGKGDVAQSVHARLAVNTAEAAIDAALHGVGLTRVLSYQVAQAVREKRLTVVLDAFEPPPWPVSLVHGGQAPLPLKLRAFLDFATPLLRERVEAARIEPRQRQGAAG</sequence>
<evidence type="ECO:0000256" key="1">
    <source>
        <dbReference type="ARBA" id="ARBA00009437"/>
    </source>
</evidence>
<dbReference type="Gene3D" id="3.40.190.290">
    <property type="match status" value="1"/>
</dbReference>
<proteinExistence type="inferred from homology"/>
<dbReference type="SUPFAM" id="SSF46785">
    <property type="entry name" value="Winged helix' DNA-binding domain"/>
    <property type="match status" value="1"/>
</dbReference>
<organism evidence="6 7">
    <name type="scientific">Paraburkholderia caffeinitolerans</name>
    <dbReference type="NCBI Taxonomy" id="1723730"/>
    <lineage>
        <taxon>Bacteria</taxon>
        <taxon>Pseudomonadati</taxon>
        <taxon>Pseudomonadota</taxon>
        <taxon>Betaproteobacteria</taxon>
        <taxon>Burkholderiales</taxon>
        <taxon>Burkholderiaceae</taxon>
        <taxon>Paraburkholderia</taxon>
    </lineage>
</organism>
<keyword evidence="4" id="KW-0804">Transcription</keyword>
<dbReference type="AlphaFoldDB" id="A0A6J5GGY0"/>
<dbReference type="GO" id="GO:0006351">
    <property type="term" value="P:DNA-templated transcription"/>
    <property type="evidence" value="ECO:0007669"/>
    <property type="project" value="TreeGrafter"/>
</dbReference>
<dbReference type="Pfam" id="PF00126">
    <property type="entry name" value="HTH_1"/>
    <property type="match status" value="1"/>
</dbReference>
<dbReference type="PANTHER" id="PTHR30537">
    <property type="entry name" value="HTH-TYPE TRANSCRIPTIONAL REGULATOR"/>
    <property type="match status" value="1"/>
</dbReference>
<comment type="similarity">
    <text evidence="1">Belongs to the LysR transcriptional regulatory family.</text>
</comment>
<evidence type="ECO:0000256" key="4">
    <source>
        <dbReference type="ARBA" id="ARBA00023163"/>
    </source>
</evidence>
<dbReference type="EMBL" id="CADIKL010000026">
    <property type="protein sequence ID" value="CAB3797718.1"/>
    <property type="molecule type" value="Genomic_DNA"/>
</dbReference>
<dbReference type="Gene3D" id="1.10.10.10">
    <property type="entry name" value="Winged helix-like DNA-binding domain superfamily/Winged helix DNA-binding domain"/>
    <property type="match status" value="1"/>
</dbReference>
<evidence type="ECO:0000256" key="2">
    <source>
        <dbReference type="ARBA" id="ARBA00023015"/>
    </source>
</evidence>
<dbReference type="Pfam" id="PF03466">
    <property type="entry name" value="LysR_substrate"/>
    <property type="match status" value="1"/>
</dbReference>
<dbReference type="GO" id="GO:0043565">
    <property type="term" value="F:sequence-specific DNA binding"/>
    <property type="evidence" value="ECO:0007669"/>
    <property type="project" value="TreeGrafter"/>
</dbReference>
<keyword evidence="2" id="KW-0805">Transcription regulation</keyword>
<dbReference type="FunFam" id="1.10.10.10:FF:000001">
    <property type="entry name" value="LysR family transcriptional regulator"/>
    <property type="match status" value="1"/>
</dbReference>
<protein>
    <submittedName>
        <fullName evidence="6">HTH-type transcriptional regulator PgrR</fullName>
    </submittedName>
</protein>
<dbReference type="RefSeq" id="WP_175196905.1">
    <property type="nucleotide sequence ID" value="NZ_CADIKL010000026.1"/>
</dbReference>
<dbReference type="CDD" id="cd08471">
    <property type="entry name" value="PBP2_CrgA_like_2"/>
    <property type="match status" value="1"/>
</dbReference>
<dbReference type="SUPFAM" id="SSF53850">
    <property type="entry name" value="Periplasmic binding protein-like II"/>
    <property type="match status" value="1"/>
</dbReference>
<dbReference type="GO" id="GO:0003700">
    <property type="term" value="F:DNA-binding transcription factor activity"/>
    <property type="evidence" value="ECO:0007669"/>
    <property type="project" value="InterPro"/>
</dbReference>
<evidence type="ECO:0000259" key="5">
    <source>
        <dbReference type="PROSITE" id="PS50931"/>
    </source>
</evidence>
<evidence type="ECO:0000313" key="6">
    <source>
        <dbReference type="EMBL" id="CAB3797718.1"/>
    </source>
</evidence>
<dbReference type="Proteomes" id="UP000494119">
    <property type="component" value="Unassembled WGS sequence"/>
</dbReference>
<dbReference type="PROSITE" id="PS50931">
    <property type="entry name" value="HTH_LYSR"/>
    <property type="match status" value="1"/>
</dbReference>
<evidence type="ECO:0000256" key="3">
    <source>
        <dbReference type="ARBA" id="ARBA00023125"/>
    </source>
</evidence>
<dbReference type="InterPro" id="IPR058163">
    <property type="entry name" value="LysR-type_TF_proteobact-type"/>
</dbReference>
<dbReference type="InterPro" id="IPR036388">
    <property type="entry name" value="WH-like_DNA-bd_sf"/>
</dbReference>
<feature type="domain" description="HTH lysR-type" evidence="5">
    <location>
        <begin position="1"/>
        <end position="59"/>
    </location>
</feature>
<dbReference type="PANTHER" id="PTHR30537:SF5">
    <property type="entry name" value="HTH-TYPE TRANSCRIPTIONAL ACTIVATOR TTDR-RELATED"/>
    <property type="match status" value="1"/>
</dbReference>
<dbReference type="InterPro" id="IPR036390">
    <property type="entry name" value="WH_DNA-bd_sf"/>
</dbReference>
<reference evidence="6 7" key="1">
    <citation type="submission" date="2020-04" db="EMBL/GenBank/DDBJ databases">
        <authorList>
            <person name="De Canck E."/>
        </authorList>
    </citation>
    <scope>NUCLEOTIDE SEQUENCE [LARGE SCALE GENOMIC DNA]</scope>
    <source>
        <strain evidence="6 7">LMG 28688</strain>
    </source>
</reference>
<evidence type="ECO:0000313" key="7">
    <source>
        <dbReference type="Proteomes" id="UP000494119"/>
    </source>
</evidence>
<dbReference type="InterPro" id="IPR005119">
    <property type="entry name" value="LysR_subst-bd"/>
</dbReference>
<keyword evidence="3" id="KW-0238">DNA-binding</keyword>
<accession>A0A6J5GGY0</accession>
<name>A0A6J5GGY0_9BURK</name>